<dbReference type="PROSITE" id="PS51123">
    <property type="entry name" value="OMPA_2"/>
    <property type="match status" value="1"/>
</dbReference>
<evidence type="ECO:0000313" key="11">
    <source>
        <dbReference type="Proteomes" id="UP000829116"/>
    </source>
</evidence>
<feature type="transmembrane region" description="Helical" evidence="8">
    <location>
        <begin position="29"/>
        <end position="48"/>
    </location>
</feature>
<name>A0A9Q8Q4F9_9GAMM</name>
<evidence type="ECO:0000256" key="4">
    <source>
        <dbReference type="ARBA" id="ARBA00022692"/>
    </source>
</evidence>
<dbReference type="Pfam" id="PF13677">
    <property type="entry name" value="MotB_plug"/>
    <property type="match status" value="1"/>
</dbReference>
<dbReference type="GeneID" id="79716766"/>
<dbReference type="PANTHER" id="PTHR30329">
    <property type="entry name" value="STATOR ELEMENT OF FLAGELLAR MOTOR COMPLEX"/>
    <property type="match status" value="1"/>
</dbReference>
<dbReference type="InterPro" id="IPR050330">
    <property type="entry name" value="Bact_OuterMem_StrucFunc"/>
</dbReference>
<dbReference type="RefSeq" id="WP_052956405.1">
    <property type="nucleotide sequence ID" value="NZ_CAWMFK010000012.1"/>
</dbReference>
<dbReference type="AlphaFoldDB" id="A0A9Q8Q4F9"/>
<evidence type="ECO:0000256" key="2">
    <source>
        <dbReference type="ARBA" id="ARBA00008914"/>
    </source>
</evidence>
<sequence length="284" mass="32089">MKNNKPTIIIKKRKSRGGHGGHHGGSWKIAYADFMTAMMSFFLVMWIISISSPQEIKMLAEYFRIPINASIHDGQQMGDTENFIPNEIKGDFYQTMEDFWANNEGVPDDEEERFHKLQNDLESIIDIDPRLKEMKQNLLIELTEDGLQIQITDGKNRPMFASGSASLDIKMQKTLYALAPVINSYPNRVSISGHTDNRPFSNIRGLYSNWELSADRANTTRRALIKAGVDDVKILQVIGMASTLPISADGGAAENRRITIIVLNKETEEHILKRQIAIQKKNAI</sequence>
<keyword evidence="5 8" id="KW-1133">Transmembrane helix</keyword>
<dbReference type="Gene3D" id="3.30.1330.60">
    <property type="entry name" value="OmpA-like domain"/>
    <property type="match status" value="1"/>
</dbReference>
<comment type="subcellular location">
    <subcellularLocation>
        <location evidence="1">Cell membrane</location>
        <topology evidence="1">Single-pass membrane protein</topology>
    </subcellularLocation>
</comment>
<dbReference type="GO" id="GO:0005886">
    <property type="term" value="C:plasma membrane"/>
    <property type="evidence" value="ECO:0007669"/>
    <property type="project" value="UniProtKB-SubCell"/>
</dbReference>
<protein>
    <submittedName>
        <fullName evidence="10">Flagellar motor protein MotB</fullName>
    </submittedName>
</protein>
<evidence type="ECO:0000256" key="7">
    <source>
        <dbReference type="PROSITE-ProRule" id="PRU00473"/>
    </source>
</evidence>
<evidence type="ECO:0000256" key="5">
    <source>
        <dbReference type="ARBA" id="ARBA00022989"/>
    </source>
</evidence>
<evidence type="ECO:0000256" key="6">
    <source>
        <dbReference type="ARBA" id="ARBA00023136"/>
    </source>
</evidence>
<dbReference type="PANTHER" id="PTHR30329:SF21">
    <property type="entry name" value="LIPOPROTEIN YIAD-RELATED"/>
    <property type="match status" value="1"/>
</dbReference>
<keyword evidence="3" id="KW-1003">Cell membrane</keyword>
<dbReference type="SUPFAM" id="SSF103088">
    <property type="entry name" value="OmpA-like"/>
    <property type="match status" value="1"/>
</dbReference>
<dbReference type="InterPro" id="IPR025713">
    <property type="entry name" value="MotB-like_N_dom"/>
</dbReference>
<keyword evidence="6 7" id="KW-0472">Membrane</keyword>
<dbReference type="EMBL" id="CP093245">
    <property type="protein sequence ID" value="UNH31814.1"/>
    <property type="molecule type" value="Genomic_DNA"/>
</dbReference>
<proteinExistence type="inferred from homology"/>
<dbReference type="InterPro" id="IPR036737">
    <property type="entry name" value="OmpA-like_sf"/>
</dbReference>
<comment type="similarity">
    <text evidence="2">Belongs to the MotB family.</text>
</comment>
<feature type="domain" description="OmpA-like" evidence="9">
    <location>
        <begin position="147"/>
        <end position="266"/>
    </location>
</feature>
<evidence type="ECO:0000256" key="8">
    <source>
        <dbReference type="SAM" id="Phobius"/>
    </source>
</evidence>
<gene>
    <name evidence="10" type="primary">motB</name>
    <name evidence="10" type="ORF">MNY72_05850</name>
</gene>
<keyword evidence="10" id="KW-0969">Cilium</keyword>
<keyword evidence="10" id="KW-0282">Flagellum</keyword>
<dbReference type="InterPro" id="IPR006665">
    <property type="entry name" value="OmpA-like"/>
</dbReference>
<dbReference type="Proteomes" id="UP000829116">
    <property type="component" value="Chromosome"/>
</dbReference>
<evidence type="ECO:0000259" key="9">
    <source>
        <dbReference type="PROSITE" id="PS51123"/>
    </source>
</evidence>
<organism evidence="10 11">
    <name type="scientific">Moellerella wisconsensis</name>
    <dbReference type="NCBI Taxonomy" id="158849"/>
    <lineage>
        <taxon>Bacteria</taxon>
        <taxon>Pseudomonadati</taxon>
        <taxon>Pseudomonadota</taxon>
        <taxon>Gammaproteobacteria</taxon>
        <taxon>Enterobacterales</taxon>
        <taxon>Morganellaceae</taxon>
        <taxon>Moellerella</taxon>
    </lineage>
</organism>
<evidence type="ECO:0000256" key="3">
    <source>
        <dbReference type="ARBA" id="ARBA00022475"/>
    </source>
</evidence>
<keyword evidence="10" id="KW-0966">Cell projection</keyword>
<evidence type="ECO:0000256" key="1">
    <source>
        <dbReference type="ARBA" id="ARBA00004162"/>
    </source>
</evidence>
<dbReference type="Pfam" id="PF00691">
    <property type="entry name" value="OmpA"/>
    <property type="match status" value="1"/>
</dbReference>
<accession>A0A9Q8Q4F9</accession>
<keyword evidence="4 8" id="KW-0812">Transmembrane</keyword>
<evidence type="ECO:0000313" key="10">
    <source>
        <dbReference type="EMBL" id="UNH31814.1"/>
    </source>
</evidence>
<dbReference type="NCBIfam" id="NF006548">
    <property type="entry name" value="PRK09041.1"/>
    <property type="match status" value="1"/>
</dbReference>
<dbReference type="CDD" id="cd07185">
    <property type="entry name" value="OmpA_C-like"/>
    <property type="match status" value="1"/>
</dbReference>
<reference evidence="10" key="1">
    <citation type="submission" date="2022-03" db="EMBL/GenBank/DDBJ databases">
        <title>ESBL-producing Moellerella wisconsensis and Escherichia marmotae isolated from wild game meat.</title>
        <authorList>
            <person name="Biggel M."/>
        </authorList>
    </citation>
    <scope>NUCLEOTIDE SEQUENCE</scope>
    <source>
        <strain evidence="10">W51</strain>
    </source>
</reference>